<dbReference type="RefSeq" id="WP_059435025.1">
    <property type="nucleotide sequence ID" value="NZ_FAVB01000002.1"/>
</dbReference>
<dbReference type="InterPro" id="IPR003661">
    <property type="entry name" value="HisK_dim/P_dom"/>
</dbReference>
<keyword evidence="9" id="KW-1185">Reference proteome</keyword>
<evidence type="ECO:0000259" key="6">
    <source>
        <dbReference type="PROSITE" id="PS50112"/>
    </source>
</evidence>
<dbReference type="SMART" id="SM00086">
    <property type="entry name" value="PAC"/>
    <property type="match status" value="1"/>
</dbReference>
<evidence type="ECO:0000313" key="9">
    <source>
        <dbReference type="Proteomes" id="UP000052237"/>
    </source>
</evidence>
<keyword evidence="3" id="KW-0597">Phosphoprotein</keyword>
<dbReference type="InterPro" id="IPR000014">
    <property type="entry name" value="PAS"/>
</dbReference>
<dbReference type="PANTHER" id="PTHR43065">
    <property type="entry name" value="SENSOR HISTIDINE KINASE"/>
    <property type="match status" value="1"/>
</dbReference>
<dbReference type="InterPro" id="IPR005467">
    <property type="entry name" value="His_kinase_dom"/>
</dbReference>
<dbReference type="SUPFAM" id="SSF47384">
    <property type="entry name" value="Homodimeric domain of signal transducing histidine kinase"/>
    <property type="match status" value="1"/>
</dbReference>
<sequence length="412" mass="47402">MNNLSFKLKQYQDAIDKSNIVSKTDINGYITFVNDEFCKISGYSRKELIGQPHSIVRHPDVPSENFKLLWDTILAKKVHKGIVKNRAKDGSSFYLNTTIIPILGESGDIEEFVAIRHDVTEVVLLNERLLKTQNELKELNLLLEHKVEEQTKELLDLNKNLEQKVLQEVAKNEEKTKLMFQQSRLANMGEMLANIAHQWRQPLNELSIDLFRLKQVSNPNDEFLDIYEHSKSVIKSMSNTIEDFRNFFNSNTKKEKFEVSSALKDAVLMLQRTLEKDGIKLEINCDQNTWVMGYRNELSQVFVNILTNARDAFKDLDPLTKLIKFSIKNSKNYVKIKICDNAGGIKDDTKYKIFEPYFTTKHPSIGTGLGLYISKQIIEKLNGKISVKNIKFGTCFEINIPVITTNKGDENE</sequence>
<evidence type="ECO:0000259" key="7">
    <source>
        <dbReference type="PROSITE" id="PS50113"/>
    </source>
</evidence>
<feature type="domain" description="PAC" evidence="7">
    <location>
        <begin position="76"/>
        <end position="131"/>
    </location>
</feature>
<feature type="domain" description="PAS" evidence="6">
    <location>
        <begin position="25"/>
        <end position="60"/>
    </location>
</feature>
<dbReference type="SUPFAM" id="SSF55785">
    <property type="entry name" value="PYP-like sensor domain (PAS domain)"/>
    <property type="match status" value="1"/>
</dbReference>
<evidence type="ECO:0000259" key="5">
    <source>
        <dbReference type="PROSITE" id="PS50109"/>
    </source>
</evidence>
<evidence type="ECO:0000256" key="2">
    <source>
        <dbReference type="ARBA" id="ARBA00012438"/>
    </source>
</evidence>
<dbReference type="PANTHER" id="PTHR43065:SF42">
    <property type="entry name" value="TWO-COMPONENT SENSOR PPRA"/>
    <property type="match status" value="1"/>
</dbReference>
<accession>A0A0S4RPZ1</accession>
<dbReference type="Pfam" id="PF02518">
    <property type="entry name" value="HATPase_c"/>
    <property type="match status" value="1"/>
</dbReference>
<dbReference type="InterPro" id="IPR036097">
    <property type="entry name" value="HisK_dim/P_sf"/>
</dbReference>
<keyword evidence="8" id="KW-0418">Kinase</keyword>
<dbReference type="Gene3D" id="3.30.565.10">
    <property type="entry name" value="Histidine kinase-like ATPase, C-terminal domain"/>
    <property type="match status" value="1"/>
</dbReference>
<comment type="caution">
    <text evidence="8">The sequence shown here is derived from an EMBL/GenBank/DDBJ whole genome shotgun (WGS) entry which is preliminary data.</text>
</comment>
<dbReference type="AlphaFoldDB" id="A0A0S4RPZ1"/>
<dbReference type="InterPro" id="IPR001610">
    <property type="entry name" value="PAC"/>
</dbReference>
<dbReference type="InterPro" id="IPR036890">
    <property type="entry name" value="HATPase_C_sf"/>
</dbReference>
<keyword evidence="4" id="KW-0175">Coiled coil</keyword>
<comment type="catalytic activity">
    <reaction evidence="1">
        <text>ATP + protein L-histidine = ADP + protein N-phospho-L-histidine.</text>
        <dbReference type="EC" id="2.7.13.3"/>
    </reaction>
</comment>
<proteinExistence type="predicted"/>
<dbReference type="EC" id="2.7.13.3" evidence="2"/>
<dbReference type="Proteomes" id="UP000052237">
    <property type="component" value="Unassembled WGS sequence"/>
</dbReference>
<dbReference type="PROSITE" id="PS50112">
    <property type="entry name" value="PAS"/>
    <property type="match status" value="1"/>
</dbReference>
<dbReference type="Gene3D" id="3.30.450.20">
    <property type="entry name" value="PAS domain"/>
    <property type="match status" value="1"/>
</dbReference>
<dbReference type="NCBIfam" id="TIGR00229">
    <property type="entry name" value="sensory_box"/>
    <property type="match status" value="1"/>
</dbReference>
<dbReference type="InterPro" id="IPR004358">
    <property type="entry name" value="Sig_transdc_His_kin-like_C"/>
</dbReference>
<dbReference type="InterPro" id="IPR003594">
    <property type="entry name" value="HATPase_dom"/>
</dbReference>
<dbReference type="PROSITE" id="PS50113">
    <property type="entry name" value="PAC"/>
    <property type="match status" value="1"/>
</dbReference>
<evidence type="ECO:0000256" key="1">
    <source>
        <dbReference type="ARBA" id="ARBA00000085"/>
    </source>
</evidence>
<dbReference type="EMBL" id="FAVB01000002">
    <property type="protein sequence ID" value="CUU75988.1"/>
    <property type="molecule type" value="Genomic_DNA"/>
</dbReference>
<dbReference type="GO" id="GO:0000155">
    <property type="term" value="F:phosphorelay sensor kinase activity"/>
    <property type="evidence" value="ECO:0007669"/>
    <property type="project" value="InterPro"/>
</dbReference>
<feature type="coiled-coil region" evidence="4">
    <location>
        <begin position="122"/>
        <end position="167"/>
    </location>
</feature>
<reference evidence="8 9" key="1">
    <citation type="submission" date="2015-11" db="EMBL/GenBank/DDBJ databases">
        <authorList>
            <consortium name="Pathogen Informatics"/>
        </authorList>
    </citation>
    <scope>NUCLEOTIDE SEQUENCE [LARGE SCALE GENOMIC DNA]</scope>
    <source>
        <strain evidence="8 9">006A-0059</strain>
    </source>
</reference>
<dbReference type="SUPFAM" id="SSF55874">
    <property type="entry name" value="ATPase domain of HSP90 chaperone/DNA topoisomerase II/histidine kinase"/>
    <property type="match status" value="1"/>
</dbReference>
<feature type="domain" description="Histidine kinase" evidence="5">
    <location>
        <begin position="194"/>
        <end position="404"/>
    </location>
</feature>
<dbReference type="SMART" id="SM00387">
    <property type="entry name" value="HATPase_c"/>
    <property type="match status" value="1"/>
</dbReference>
<keyword evidence="8" id="KW-0808">Transferase</keyword>
<dbReference type="InterPro" id="IPR035965">
    <property type="entry name" value="PAS-like_dom_sf"/>
</dbReference>
<evidence type="ECO:0000313" key="8">
    <source>
        <dbReference type="EMBL" id="CUU75988.1"/>
    </source>
</evidence>
<protein>
    <recommendedName>
        <fullName evidence="2">histidine kinase</fullName>
        <ecNumber evidence="2">2.7.13.3</ecNumber>
    </recommendedName>
</protein>
<dbReference type="InterPro" id="IPR000700">
    <property type="entry name" value="PAS-assoc_C"/>
</dbReference>
<evidence type="ECO:0000256" key="4">
    <source>
        <dbReference type="SAM" id="Coils"/>
    </source>
</evidence>
<organism evidence="8 9">
    <name type="scientific">Campylobacter hyointestinalis subsp. hyointestinalis</name>
    <dbReference type="NCBI Taxonomy" id="91352"/>
    <lineage>
        <taxon>Bacteria</taxon>
        <taxon>Pseudomonadati</taxon>
        <taxon>Campylobacterota</taxon>
        <taxon>Epsilonproteobacteria</taxon>
        <taxon>Campylobacterales</taxon>
        <taxon>Campylobacteraceae</taxon>
        <taxon>Campylobacter</taxon>
    </lineage>
</organism>
<name>A0A0S4RPZ1_CAMHY</name>
<dbReference type="Pfam" id="PF13426">
    <property type="entry name" value="PAS_9"/>
    <property type="match status" value="1"/>
</dbReference>
<evidence type="ECO:0000256" key="3">
    <source>
        <dbReference type="ARBA" id="ARBA00022553"/>
    </source>
</evidence>
<dbReference type="PROSITE" id="PS50109">
    <property type="entry name" value="HIS_KIN"/>
    <property type="match status" value="1"/>
</dbReference>
<dbReference type="CDD" id="cd00130">
    <property type="entry name" value="PAS"/>
    <property type="match status" value="1"/>
</dbReference>
<dbReference type="Gene3D" id="1.10.287.130">
    <property type="match status" value="1"/>
</dbReference>
<dbReference type="PRINTS" id="PR00344">
    <property type="entry name" value="BCTRLSENSOR"/>
</dbReference>
<dbReference type="CDD" id="cd00082">
    <property type="entry name" value="HisKA"/>
    <property type="match status" value="1"/>
</dbReference>
<gene>
    <name evidence="8" type="primary">aer</name>
    <name evidence="8" type="ORF">ERS686654_00704</name>
</gene>